<proteinExistence type="predicted"/>
<comment type="subcellular location">
    <subcellularLocation>
        <location evidence="1">Nucleus</location>
    </subcellularLocation>
</comment>
<dbReference type="Proteomes" id="UP000801492">
    <property type="component" value="Unassembled WGS sequence"/>
</dbReference>
<dbReference type="EMBL" id="VTPC01006068">
    <property type="protein sequence ID" value="KAF2895276.1"/>
    <property type="molecule type" value="Genomic_DNA"/>
</dbReference>
<feature type="domain" description="SANT" evidence="2">
    <location>
        <begin position="1"/>
        <end position="41"/>
    </location>
</feature>
<comment type="caution">
    <text evidence="3">The sequence shown here is derived from an EMBL/GenBank/DDBJ whole genome shotgun (WGS) entry which is preliminary data.</text>
</comment>
<dbReference type="Gene3D" id="1.10.10.60">
    <property type="entry name" value="Homeodomain-like"/>
    <property type="match status" value="1"/>
</dbReference>
<dbReference type="AlphaFoldDB" id="A0A8K0GDQ9"/>
<keyword evidence="4" id="KW-1185">Reference proteome</keyword>
<dbReference type="InterPro" id="IPR009057">
    <property type="entry name" value="Homeodomain-like_sf"/>
</dbReference>
<accession>A0A8K0GDQ9</accession>
<evidence type="ECO:0000313" key="3">
    <source>
        <dbReference type="EMBL" id="KAF2895276.1"/>
    </source>
</evidence>
<evidence type="ECO:0000256" key="1">
    <source>
        <dbReference type="ARBA" id="ARBA00004123"/>
    </source>
</evidence>
<evidence type="ECO:0000313" key="4">
    <source>
        <dbReference type="Proteomes" id="UP000801492"/>
    </source>
</evidence>
<protein>
    <recommendedName>
        <fullName evidence="2">SANT domain-containing protein</fullName>
    </recommendedName>
</protein>
<dbReference type="InterPro" id="IPR017884">
    <property type="entry name" value="SANT_dom"/>
</dbReference>
<dbReference type="CDD" id="cd00167">
    <property type="entry name" value="SANT"/>
    <property type="match status" value="1"/>
</dbReference>
<organism evidence="3 4">
    <name type="scientific">Ignelater luminosus</name>
    <name type="common">Cucubano</name>
    <name type="synonym">Pyrophorus luminosus</name>
    <dbReference type="NCBI Taxonomy" id="2038154"/>
    <lineage>
        <taxon>Eukaryota</taxon>
        <taxon>Metazoa</taxon>
        <taxon>Ecdysozoa</taxon>
        <taxon>Arthropoda</taxon>
        <taxon>Hexapoda</taxon>
        <taxon>Insecta</taxon>
        <taxon>Pterygota</taxon>
        <taxon>Neoptera</taxon>
        <taxon>Endopterygota</taxon>
        <taxon>Coleoptera</taxon>
        <taxon>Polyphaga</taxon>
        <taxon>Elateriformia</taxon>
        <taxon>Elateroidea</taxon>
        <taxon>Elateridae</taxon>
        <taxon>Agrypninae</taxon>
        <taxon>Pyrophorini</taxon>
        <taxon>Ignelater</taxon>
    </lineage>
</organism>
<dbReference type="PROSITE" id="PS51293">
    <property type="entry name" value="SANT"/>
    <property type="match status" value="1"/>
</dbReference>
<dbReference type="InterPro" id="IPR001005">
    <property type="entry name" value="SANT/Myb"/>
</dbReference>
<name>A0A8K0GDQ9_IGNLU</name>
<sequence>MLASWTDKEKFQLLHSLKKHGSGNVKIVAKEIPTKSLHEVEYAISVYSSAARKSLKVDNKSRYRQAPIDKWIQFVKRHTLNVRRSRDLATVLKIFAFHEKPLLKQSDEINFEDLYLFLANLSLGNAPKQLNYKTHMFLMKTISELARKCKRETTDRELNFVANLNSRDNYRRTTFKEDDDLEVDERDNDAVEFLKHNLVMNPLKIGRSFLENRMKQGEQRLGTAKLKLRKLANAMKRRLV</sequence>
<dbReference type="SUPFAM" id="SSF46689">
    <property type="entry name" value="Homeodomain-like"/>
    <property type="match status" value="1"/>
</dbReference>
<reference evidence="3" key="1">
    <citation type="submission" date="2019-08" db="EMBL/GenBank/DDBJ databases">
        <title>The genome of the North American firefly Photinus pyralis.</title>
        <authorList>
            <consortium name="Photinus pyralis genome working group"/>
            <person name="Fallon T.R."/>
            <person name="Sander Lower S.E."/>
            <person name="Weng J.-K."/>
        </authorList>
    </citation>
    <scope>NUCLEOTIDE SEQUENCE</scope>
    <source>
        <strain evidence="3">TRF0915ILg1</strain>
        <tissue evidence="3">Whole body</tissue>
    </source>
</reference>
<evidence type="ECO:0000259" key="2">
    <source>
        <dbReference type="PROSITE" id="PS51293"/>
    </source>
</evidence>
<gene>
    <name evidence="3" type="ORF">ILUMI_10902</name>
</gene>
<dbReference type="OrthoDB" id="10250004at2759"/>
<dbReference type="GO" id="GO:0005634">
    <property type="term" value="C:nucleus"/>
    <property type="evidence" value="ECO:0007669"/>
    <property type="project" value="UniProtKB-SubCell"/>
</dbReference>